<dbReference type="PANTHER" id="PTHR23521:SF2">
    <property type="entry name" value="TRANSPORTER MFS SUPERFAMILY"/>
    <property type="match status" value="1"/>
</dbReference>
<evidence type="ECO:0000256" key="2">
    <source>
        <dbReference type="ARBA" id="ARBA00022448"/>
    </source>
</evidence>
<dbReference type="Pfam" id="PF07690">
    <property type="entry name" value="MFS_1"/>
    <property type="match status" value="1"/>
</dbReference>
<dbReference type="SUPFAM" id="SSF103473">
    <property type="entry name" value="MFS general substrate transporter"/>
    <property type="match status" value="1"/>
</dbReference>
<feature type="transmembrane region" description="Helical" evidence="7">
    <location>
        <begin position="272"/>
        <end position="290"/>
    </location>
</feature>
<dbReference type="RefSeq" id="WP_105959270.1">
    <property type="nucleotide sequence ID" value="NZ_PVNS01000008.1"/>
</dbReference>
<keyword evidence="2" id="KW-0813">Transport</keyword>
<keyword evidence="3" id="KW-1003">Cell membrane</keyword>
<dbReference type="PROSITE" id="PS50850">
    <property type="entry name" value="MFS"/>
    <property type="match status" value="1"/>
</dbReference>
<evidence type="ECO:0000256" key="7">
    <source>
        <dbReference type="SAM" id="Phobius"/>
    </source>
</evidence>
<organism evidence="9 10">
    <name type="scientific">Alkalicoccus urumqiensis</name>
    <name type="common">Bacillus urumqiensis</name>
    <dbReference type="NCBI Taxonomy" id="1548213"/>
    <lineage>
        <taxon>Bacteria</taxon>
        <taxon>Bacillati</taxon>
        <taxon>Bacillota</taxon>
        <taxon>Bacilli</taxon>
        <taxon>Bacillales</taxon>
        <taxon>Bacillaceae</taxon>
        <taxon>Alkalicoccus</taxon>
    </lineage>
</organism>
<dbReference type="InterPro" id="IPR005829">
    <property type="entry name" value="Sugar_transporter_CS"/>
</dbReference>
<dbReference type="CDD" id="cd17477">
    <property type="entry name" value="MFS_YcaD_like"/>
    <property type="match status" value="1"/>
</dbReference>
<dbReference type="Gene3D" id="1.20.1250.20">
    <property type="entry name" value="MFS general substrate transporter like domains"/>
    <property type="match status" value="2"/>
</dbReference>
<keyword evidence="4 7" id="KW-0812">Transmembrane</keyword>
<sequence length="398" mass="42925">MTPRDRKFWILTLMVLIAGFSQGMLLPVLAVMLEETGISSTANGFHASALYIGIILAAPFLEPLIRRFGYRPVILTGLITIILSLAAFPFWYAFWFWFALRLIIGIADNLIHFSTQVWISSESRPDIRGRNLAVYGLAFGLGFGAGPVMTMLIQVHPSLPFILSASLSTAALLLMLQIKNTFPETGAAETSGVTMLNRCRSVWSKGWVALLPAFAYGFLEAAIHGSYPVYAMRFGIDLSFTTIFLLPGFVIGSLITQIPLGIASDKIGRRRLISIVTGTGLVLFSIMPLVESSLPLLGMLFAASGMLLGSLFSLGIAYLADLVPPSLLPAGNMLAGVLFALGSMSGPLLTGFLIEQIGRGAPYAAVVLMLACVFFSGLLYREPERMGRAGTVVYSPPE</sequence>
<evidence type="ECO:0000313" key="9">
    <source>
        <dbReference type="EMBL" id="PRO65431.1"/>
    </source>
</evidence>
<evidence type="ECO:0000256" key="1">
    <source>
        <dbReference type="ARBA" id="ARBA00004651"/>
    </source>
</evidence>
<gene>
    <name evidence="9" type="ORF">C6I21_09740</name>
</gene>
<reference evidence="9 10" key="1">
    <citation type="submission" date="2018-03" db="EMBL/GenBank/DDBJ databases">
        <title>Bacillus urumqiensis sp. nov., a moderately haloalkaliphilic bacterium isolated from a salt lake.</title>
        <authorList>
            <person name="Zhao B."/>
            <person name="Liao Z."/>
        </authorList>
    </citation>
    <scope>NUCLEOTIDE SEQUENCE [LARGE SCALE GENOMIC DNA]</scope>
    <source>
        <strain evidence="9 10">BZ-SZ-XJ18</strain>
    </source>
</reference>
<feature type="transmembrane region" description="Helical" evidence="7">
    <location>
        <begin position="296"/>
        <end position="320"/>
    </location>
</feature>
<feature type="transmembrane region" description="Helical" evidence="7">
    <location>
        <begin position="132"/>
        <end position="153"/>
    </location>
</feature>
<comment type="subcellular location">
    <subcellularLocation>
        <location evidence="1">Cell membrane</location>
        <topology evidence="1">Multi-pass membrane protein</topology>
    </subcellularLocation>
</comment>
<comment type="caution">
    <text evidence="9">The sequence shown here is derived from an EMBL/GenBank/DDBJ whole genome shotgun (WGS) entry which is preliminary data.</text>
</comment>
<feature type="transmembrane region" description="Helical" evidence="7">
    <location>
        <begin position="73"/>
        <end position="92"/>
    </location>
</feature>
<feature type="transmembrane region" description="Helical" evidence="7">
    <location>
        <begin position="44"/>
        <end position="61"/>
    </location>
</feature>
<evidence type="ECO:0000256" key="3">
    <source>
        <dbReference type="ARBA" id="ARBA00022475"/>
    </source>
</evidence>
<proteinExistence type="predicted"/>
<dbReference type="InterPro" id="IPR036259">
    <property type="entry name" value="MFS_trans_sf"/>
</dbReference>
<dbReference type="GO" id="GO:0005886">
    <property type="term" value="C:plasma membrane"/>
    <property type="evidence" value="ECO:0007669"/>
    <property type="project" value="UniProtKB-SubCell"/>
</dbReference>
<evidence type="ECO:0000313" key="10">
    <source>
        <dbReference type="Proteomes" id="UP000243650"/>
    </source>
</evidence>
<keyword evidence="5 7" id="KW-1133">Transmembrane helix</keyword>
<feature type="transmembrane region" description="Helical" evidence="7">
    <location>
        <begin position="360"/>
        <end position="380"/>
    </location>
</feature>
<feature type="transmembrane region" description="Helical" evidence="7">
    <location>
        <begin position="159"/>
        <end position="176"/>
    </location>
</feature>
<evidence type="ECO:0000256" key="5">
    <source>
        <dbReference type="ARBA" id="ARBA00022989"/>
    </source>
</evidence>
<evidence type="ECO:0000259" key="8">
    <source>
        <dbReference type="PROSITE" id="PS50850"/>
    </source>
</evidence>
<dbReference type="InterPro" id="IPR047200">
    <property type="entry name" value="MFS_YcaD-like"/>
</dbReference>
<dbReference type="Proteomes" id="UP000243650">
    <property type="component" value="Unassembled WGS sequence"/>
</dbReference>
<dbReference type="OrthoDB" id="478565at2"/>
<feature type="domain" description="Major facilitator superfamily (MFS) profile" evidence="8">
    <location>
        <begin position="7"/>
        <end position="384"/>
    </location>
</feature>
<keyword evidence="6 7" id="KW-0472">Membrane</keyword>
<dbReference type="InterPro" id="IPR020846">
    <property type="entry name" value="MFS_dom"/>
</dbReference>
<accession>A0A2P6MGN3</accession>
<feature type="transmembrane region" description="Helical" evidence="7">
    <location>
        <begin position="332"/>
        <end position="354"/>
    </location>
</feature>
<feature type="transmembrane region" description="Helical" evidence="7">
    <location>
        <begin position="207"/>
        <end position="227"/>
    </location>
</feature>
<dbReference type="PANTHER" id="PTHR23521">
    <property type="entry name" value="TRANSPORTER MFS SUPERFAMILY"/>
    <property type="match status" value="1"/>
</dbReference>
<dbReference type="AlphaFoldDB" id="A0A2P6MGN3"/>
<evidence type="ECO:0000256" key="4">
    <source>
        <dbReference type="ARBA" id="ARBA00022692"/>
    </source>
</evidence>
<feature type="transmembrane region" description="Helical" evidence="7">
    <location>
        <begin position="9"/>
        <end position="32"/>
    </location>
</feature>
<dbReference type="GO" id="GO:0022857">
    <property type="term" value="F:transmembrane transporter activity"/>
    <property type="evidence" value="ECO:0007669"/>
    <property type="project" value="InterPro"/>
</dbReference>
<protein>
    <submittedName>
        <fullName evidence="9">MFS transporter</fullName>
    </submittedName>
</protein>
<dbReference type="EMBL" id="PVNS01000008">
    <property type="protein sequence ID" value="PRO65431.1"/>
    <property type="molecule type" value="Genomic_DNA"/>
</dbReference>
<keyword evidence="10" id="KW-1185">Reference proteome</keyword>
<evidence type="ECO:0000256" key="6">
    <source>
        <dbReference type="ARBA" id="ARBA00023136"/>
    </source>
</evidence>
<dbReference type="InterPro" id="IPR011701">
    <property type="entry name" value="MFS"/>
</dbReference>
<feature type="transmembrane region" description="Helical" evidence="7">
    <location>
        <begin position="239"/>
        <end position="260"/>
    </location>
</feature>
<dbReference type="PROSITE" id="PS00216">
    <property type="entry name" value="SUGAR_TRANSPORT_1"/>
    <property type="match status" value="1"/>
</dbReference>
<feature type="transmembrane region" description="Helical" evidence="7">
    <location>
        <begin position="98"/>
        <end position="120"/>
    </location>
</feature>
<name>A0A2P6MGN3_ALKUR</name>